<dbReference type="InterPro" id="IPR001063">
    <property type="entry name" value="Ribosomal_uL22"/>
</dbReference>
<evidence type="ECO:0000256" key="5">
    <source>
        <dbReference type="SAM" id="MobiDB-lite"/>
    </source>
</evidence>
<dbReference type="PANTHER" id="PTHR13501">
    <property type="entry name" value="CHLOROPLAST 50S RIBOSOMAL PROTEIN L22-RELATED"/>
    <property type="match status" value="1"/>
</dbReference>
<dbReference type="PANTHER" id="PTHR13501:SF8">
    <property type="entry name" value="LARGE RIBOSOMAL SUBUNIT PROTEIN UL22M"/>
    <property type="match status" value="1"/>
</dbReference>
<dbReference type="Gene3D" id="3.90.470.10">
    <property type="entry name" value="Ribosomal protein L22/L17"/>
    <property type="match status" value="1"/>
</dbReference>
<feature type="compositionally biased region" description="Basic and acidic residues" evidence="5">
    <location>
        <begin position="93"/>
        <end position="106"/>
    </location>
</feature>
<feature type="region of interest" description="Disordered" evidence="5">
    <location>
        <begin position="93"/>
        <end position="127"/>
    </location>
</feature>
<dbReference type="GO" id="GO:0005762">
    <property type="term" value="C:mitochondrial large ribosomal subunit"/>
    <property type="evidence" value="ECO:0007669"/>
    <property type="project" value="TreeGrafter"/>
</dbReference>
<dbReference type="InterPro" id="IPR047867">
    <property type="entry name" value="Ribosomal_uL22_bac/org-type"/>
</dbReference>
<protein>
    <submittedName>
        <fullName evidence="6">Mitochondrial/chloroplast ribosomal protein L22</fullName>
    </submittedName>
</protein>
<feature type="compositionally biased region" description="Low complexity" evidence="5">
    <location>
        <begin position="45"/>
        <end position="59"/>
    </location>
</feature>
<comment type="similarity">
    <text evidence="1 4">Belongs to the universal ribosomal protein uL22 family.</text>
</comment>
<dbReference type="EMBL" id="LN483142">
    <property type="protein sequence ID" value="CED83379.1"/>
    <property type="molecule type" value="Genomic_DNA"/>
</dbReference>
<name>A0A0F7SRR0_PHARH</name>
<feature type="region of interest" description="Disordered" evidence="5">
    <location>
        <begin position="42"/>
        <end position="73"/>
    </location>
</feature>
<dbReference type="GO" id="GO:0003735">
    <property type="term" value="F:structural constituent of ribosome"/>
    <property type="evidence" value="ECO:0007669"/>
    <property type="project" value="InterPro"/>
</dbReference>
<keyword evidence="3 4" id="KW-0687">Ribonucleoprotein</keyword>
<dbReference type="SUPFAM" id="SSF54843">
    <property type="entry name" value="Ribosomal protein L22"/>
    <property type="match status" value="1"/>
</dbReference>
<dbReference type="Pfam" id="PF00237">
    <property type="entry name" value="Ribosomal_L22"/>
    <property type="match status" value="1"/>
</dbReference>
<keyword evidence="2 4" id="KW-0689">Ribosomal protein</keyword>
<dbReference type="AlphaFoldDB" id="A0A0F7SRR0"/>
<dbReference type="InterPro" id="IPR036394">
    <property type="entry name" value="Ribosomal_uL22_sf"/>
</dbReference>
<evidence type="ECO:0000256" key="3">
    <source>
        <dbReference type="ARBA" id="ARBA00023274"/>
    </source>
</evidence>
<dbReference type="GO" id="GO:0006412">
    <property type="term" value="P:translation"/>
    <property type="evidence" value="ECO:0007669"/>
    <property type="project" value="InterPro"/>
</dbReference>
<evidence type="ECO:0000256" key="4">
    <source>
        <dbReference type="RuleBase" id="RU004005"/>
    </source>
</evidence>
<proteinExistence type="inferred from homology"/>
<evidence type="ECO:0000256" key="1">
    <source>
        <dbReference type="ARBA" id="ARBA00009451"/>
    </source>
</evidence>
<reference evidence="6" key="1">
    <citation type="submission" date="2014-08" db="EMBL/GenBank/DDBJ databases">
        <authorList>
            <person name="Sharma Rahul"/>
            <person name="Thines Marco"/>
        </authorList>
    </citation>
    <scope>NUCLEOTIDE SEQUENCE</scope>
</reference>
<accession>A0A0F7SRR0</accession>
<sequence length="289" mass="32549">MQGSLPFLFRRLAVSPTVSPVYRTALSLSRRPISVTRLAPAFWNPSAPSSPSTSSSVKSVFQEENPASTSSSGLLDSLEQELGQEQDAEKILQNKRSVELEQKESQARAVGQSMGAKPVNWKKQLKREQRTEVPKTFSFSTAAFKISPRKLGLLARLIRKLPVDSAILQLQYSEKKAALRLKSTLIRGKHHATALGMNPGKLKLQAVSVGKGKYLKRIMIMGRGRFGVMHHKSARMYFTLTEGQTVAERQEVYHAKALEKIRKQGPHAKTKIHTRKVPMEWVKQSHWRW</sequence>
<evidence type="ECO:0000256" key="2">
    <source>
        <dbReference type="ARBA" id="ARBA00022980"/>
    </source>
</evidence>
<organism evidence="6">
    <name type="scientific">Phaffia rhodozyma</name>
    <name type="common">Yeast</name>
    <name type="synonym">Xanthophyllomyces dendrorhous</name>
    <dbReference type="NCBI Taxonomy" id="264483"/>
    <lineage>
        <taxon>Eukaryota</taxon>
        <taxon>Fungi</taxon>
        <taxon>Dikarya</taxon>
        <taxon>Basidiomycota</taxon>
        <taxon>Agaricomycotina</taxon>
        <taxon>Tremellomycetes</taxon>
        <taxon>Cystofilobasidiales</taxon>
        <taxon>Mrakiaceae</taxon>
        <taxon>Phaffia</taxon>
    </lineage>
</organism>
<evidence type="ECO:0000313" key="6">
    <source>
        <dbReference type="EMBL" id="CED83379.1"/>
    </source>
</evidence>